<sequence length="418" mass="43627">MNSEPPSLATLARVFGRIGLISFGGPAAQIALMHRELVERRRWLDERSYLKALSFCMLLPGPEAMQLATYAGWRLRGTPGGLIAGGLFVLPGAAVVLVLAAAYAAWGALPLTRALFLGIKATVVVVVIEALVRLGRRALPDGAARITAALSFVAIFALSLPFPLLIALAALWGALRSRAVAPAMLPPPPRRGGTARVLALWLVLWLAPLAALWLADAGIATQIGLFFARLAVLSFGGAYAALAWMAQTVVADLHWLSPAQMLDGLGLAETTPGPLILVTEFVGYLAGHRAGGALTGLAGALVTLWMIFAPCFLFIFAGAPHVERLTARPRPAAALAAITAAVVGVILNLSLWFAAHVFFARVGTARLGPVELLAPDPASLRPEAVALAGLAALLLWRKWPLPAVLALTAAGGALLAPS</sequence>
<gene>
    <name evidence="8" type="primary">chrA</name>
    <name evidence="8" type="ORF">ACFOES_13145</name>
</gene>
<evidence type="ECO:0000256" key="5">
    <source>
        <dbReference type="ARBA" id="ARBA00022989"/>
    </source>
</evidence>
<reference evidence="9" key="1">
    <citation type="journal article" date="2019" name="Int. J. Syst. Evol. Microbiol.">
        <title>The Global Catalogue of Microorganisms (GCM) 10K type strain sequencing project: providing services to taxonomists for standard genome sequencing and annotation.</title>
        <authorList>
            <consortium name="The Broad Institute Genomics Platform"/>
            <consortium name="The Broad Institute Genome Sequencing Center for Infectious Disease"/>
            <person name="Wu L."/>
            <person name="Ma J."/>
        </authorList>
    </citation>
    <scope>NUCLEOTIDE SEQUENCE [LARGE SCALE GENOMIC DNA]</scope>
    <source>
        <strain evidence="9">KCTC 62192</strain>
    </source>
</reference>
<dbReference type="InterPro" id="IPR014047">
    <property type="entry name" value="Chr_Tranpt_l_chain"/>
</dbReference>
<feature type="transmembrane region" description="Helical" evidence="7">
    <location>
        <begin position="297"/>
        <end position="320"/>
    </location>
</feature>
<protein>
    <submittedName>
        <fullName evidence="8">Chromate efflux transporter</fullName>
    </submittedName>
</protein>
<dbReference type="NCBIfam" id="TIGR00937">
    <property type="entry name" value="2A51"/>
    <property type="match status" value="1"/>
</dbReference>
<keyword evidence="6 7" id="KW-0472">Membrane</keyword>
<feature type="transmembrane region" description="Helical" evidence="7">
    <location>
        <begin position="146"/>
        <end position="175"/>
    </location>
</feature>
<feature type="transmembrane region" description="Helical" evidence="7">
    <location>
        <begin position="226"/>
        <end position="246"/>
    </location>
</feature>
<feature type="transmembrane region" description="Helical" evidence="7">
    <location>
        <begin position="14"/>
        <end position="32"/>
    </location>
</feature>
<evidence type="ECO:0000256" key="7">
    <source>
        <dbReference type="SAM" id="Phobius"/>
    </source>
</evidence>
<keyword evidence="4 7" id="KW-0812">Transmembrane</keyword>
<dbReference type="PANTHER" id="PTHR33567">
    <property type="entry name" value="CHROMATE ION TRANSPORTER (EUROFUNG)"/>
    <property type="match status" value="1"/>
</dbReference>
<comment type="caution">
    <text evidence="8">The sequence shown here is derived from an EMBL/GenBank/DDBJ whole genome shotgun (WGS) entry which is preliminary data.</text>
</comment>
<name>A0ABV7AI56_9RHOB</name>
<dbReference type="InterPro" id="IPR003370">
    <property type="entry name" value="Chromate_transpt"/>
</dbReference>
<proteinExistence type="inferred from homology"/>
<dbReference type="PANTHER" id="PTHR33567:SF3">
    <property type="entry name" value="CHROMATE ION TRANSPORTER (EUROFUNG)"/>
    <property type="match status" value="1"/>
</dbReference>
<feature type="transmembrane region" description="Helical" evidence="7">
    <location>
        <begin position="114"/>
        <end position="134"/>
    </location>
</feature>
<evidence type="ECO:0000313" key="8">
    <source>
        <dbReference type="EMBL" id="MFC2969046.1"/>
    </source>
</evidence>
<dbReference type="RefSeq" id="WP_377833753.1">
    <property type="nucleotide sequence ID" value="NZ_JBHRSK010000010.1"/>
</dbReference>
<feature type="transmembrane region" description="Helical" evidence="7">
    <location>
        <begin position="195"/>
        <end position="214"/>
    </location>
</feature>
<feature type="transmembrane region" description="Helical" evidence="7">
    <location>
        <begin position="82"/>
        <end position="108"/>
    </location>
</feature>
<keyword evidence="9" id="KW-1185">Reference proteome</keyword>
<dbReference type="PIRSF" id="PIRSF004810">
    <property type="entry name" value="ChrA"/>
    <property type="match status" value="1"/>
</dbReference>
<evidence type="ECO:0000256" key="6">
    <source>
        <dbReference type="ARBA" id="ARBA00023136"/>
    </source>
</evidence>
<evidence type="ECO:0000256" key="3">
    <source>
        <dbReference type="ARBA" id="ARBA00022475"/>
    </source>
</evidence>
<evidence type="ECO:0000256" key="4">
    <source>
        <dbReference type="ARBA" id="ARBA00022692"/>
    </source>
</evidence>
<dbReference type="EMBL" id="JBHRSK010000010">
    <property type="protein sequence ID" value="MFC2969046.1"/>
    <property type="molecule type" value="Genomic_DNA"/>
</dbReference>
<dbReference type="Proteomes" id="UP001595443">
    <property type="component" value="Unassembled WGS sequence"/>
</dbReference>
<evidence type="ECO:0000256" key="2">
    <source>
        <dbReference type="ARBA" id="ARBA00005262"/>
    </source>
</evidence>
<comment type="subcellular location">
    <subcellularLocation>
        <location evidence="1">Cell membrane</location>
        <topology evidence="1">Multi-pass membrane protein</topology>
    </subcellularLocation>
</comment>
<feature type="transmembrane region" description="Helical" evidence="7">
    <location>
        <begin position="332"/>
        <end position="359"/>
    </location>
</feature>
<keyword evidence="5 7" id="KW-1133">Transmembrane helix</keyword>
<evidence type="ECO:0000256" key="1">
    <source>
        <dbReference type="ARBA" id="ARBA00004651"/>
    </source>
</evidence>
<keyword evidence="3" id="KW-1003">Cell membrane</keyword>
<evidence type="ECO:0000313" key="9">
    <source>
        <dbReference type="Proteomes" id="UP001595443"/>
    </source>
</evidence>
<accession>A0ABV7AI56</accession>
<dbReference type="Pfam" id="PF02417">
    <property type="entry name" value="Chromate_transp"/>
    <property type="match status" value="2"/>
</dbReference>
<comment type="similarity">
    <text evidence="2">Belongs to the chromate ion transporter (CHR) (TC 2.A.51) family.</text>
</comment>
<organism evidence="8 9">
    <name type="scientific">Acidimangrovimonas pyrenivorans</name>
    <dbReference type="NCBI Taxonomy" id="2030798"/>
    <lineage>
        <taxon>Bacteria</taxon>
        <taxon>Pseudomonadati</taxon>
        <taxon>Pseudomonadota</taxon>
        <taxon>Alphaproteobacteria</taxon>
        <taxon>Rhodobacterales</taxon>
        <taxon>Paracoccaceae</taxon>
        <taxon>Acidimangrovimonas</taxon>
    </lineage>
</organism>